<dbReference type="Gene3D" id="3.40.190.10">
    <property type="entry name" value="Periplasmic binding protein-like II"/>
    <property type="match status" value="2"/>
</dbReference>
<dbReference type="PANTHER" id="PTHR30118:SF15">
    <property type="entry name" value="TRANSCRIPTIONAL REGULATORY PROTEIN"/>
    <property type="match status" value="1"/>
</dbReference>
<dbReference type="InterPro" id="IPR036388">
    <property type="entry name" value="WH-like_DNA-bd_sf"/>
</dbReference>
<gene>
    <name evidence="6" type="ORF">IQ22_03616</name>
</gene>
<evidence type="ECO:0000256" key="1">
    <source>
        <dbReference type="ARBA" id="ARBA00009437"/>
    </source>
</evidence>
<dbReference type="GO" id="GO:0003677">
    <property type="term" value="F:DNA binding"/>
    <property type="evidence" value="ECO:0007669"/>
    <property type="project" value="UniProtKB-KW"/>
</dbReference>
<dbReference type="InterPro" id="IPR036390">
    <property type="entry name" value="WH_DNA-bd_sf"/>
</dbReference>
<evidence type="ECO:0000256" key="2">
    <source>
        <dbReference type="ARBA" id="ARBA00023015"/>
    </source>
</evidence>
<dbReference type="PROSITE" id="PS50931">
    <property type="entry name" value="HTH_LYSR"/>
    <property type="match status" value="1"/>
</dbReference>
<dbReference type="SUPFAM" id="SSF53850">
    <property type="entry name" value="Periplasmic binding protein-like II"/>
    <property type="match status" value="1"/>
</dbReference>
<protein>
    <submittedName>
        <fullName evidence="6">LysR family transcriptional regulator</fullName>
    </submittedName>
</protein>
<sequence length="309" mass="35096">MHGIHSPQIDMNLLKIFHAIYVERSVSEAAWQLGLSQSAVSHALKRLRTLLQDELFVRTGASMKPTARAQLLAEPIRDVVETIERQILPSMTFEAMTARREFVLGMVDLAEIVFLPPLLRFMRQQAPWCRLKTVRVSNEALTDALESGRVEMAIGSVPNLPGHLYQQTIFHHDYVVLASEQHPRLCKGTLTWEQYSNELHIVVSSGTDKNLQDHTLTPRGIKRNIQLTVGGYLSVPWLIEGTDMIATLPSRLADGVASSAHLNQFSLPEPVVPYALQSIWHPRWHKDPGHRWLREIIFELMHRYPETAA</sequence>
<dbReference type="AlphaFoldDB" id="A0A562Q2L8"/>
<evidence type="ECO:0000259" key="5">
    <source>
        <dbReference type="PROSITE" id="PS50931"/>
    </source>
</evidence>
<dbReference type="Gene3D" id="1.10.10.10">
    <property type="entry name" value="Winged helix-like DNA-binding domain superfamily/Winged helix DNA-binding domain"/>
    <property type="match status" value="1"/>
</dbReference>
<dbReference type="InterPro" id="IPR005119">
    <property type="entry name" value="LysR_subst-bd"/>
</dbReference>
<evidence type="ECO:0000256" key="4">
    <source>
        <dbReference type="ARBA" id="ARBA00023163"/>
    </source>
</evidence>
<dbReference type="Proteomes" id="UP000316905">
    <property type="component" value="Unassembled WGS sequence"/>
</dbReference>
<comment type="similarity">
    <text evidence="1">Belongs to the LysR transcriptional regulatory family.</text>
</comment>
<dbReference type="InterPro" id="IPR050389">
    <property type="entry name" value="LysR-type_TF"/>
</dbReference>
<feature type="domain" description="HTH lysR-type" evidence="5">
    <location>
        <begin position="9"/>
        <end position="66"/>
    </location>
</feature>
<dbReference type="Pfam" id="PF03466">
    <property type="entry name" value="LysR_substrate"/>
    <property type="match status" value="1"/>
</dbReference>
<keyword evidence="4" id="KW-0804">Transcription</keyword>
<comment type="caution">
    <text evidence="6">The sequence shown here is derived from an EMBL/GenBank/DDBJ whole genome shotgun (WGS) entry which is preliminary data.</text>
</comment>
<dbReference type="PANTHER" id="PTHR30118">
    <property type="entry name" value="HTH-TYPE TRANSCRIPTIONAL REGULATOR LEUO-RELATED"/>
    <property type="match status" value="1"/>
</dbReference>
<evidence type="ECO:0000256" key="3">
    <source>
        <dbReference type="ARBA" id="ARBA00023125"/>
    </source>
</evidence>
<dbReference type="SUPFAM" id="SSF46785">
    <property type="entry name" value="Winged helix' DNA-binding domain"/>
    <property type="match status" value="1"/>
</dbReference>
<dbReference type="GO" id="GO:0003700">
    <property type="term" value="F:DNA-binding transcription factor activity"/>
    <property type="evidence" value="ECO:0007669"/>
    <property type="project" value="InterPro"/>
</dbReference>
<dbReference type="EMBL" id="VLKY01000013">
    <property type="protein sequence ID" value="TWI50917.1"/>
    <property type="molecule type" value="Genomic_DNA"/>
</dbReference>
<evidence type="ECO:0000313" key="6">
    <source>
        <dbReference type="EMBL" id="TWI50917.1"/>
    </source>
</evidence>
<evidence type="ECO:0000313" key="7">
    <source>
        <dbReference type="Proteomes" id="UP000316905"/>
    </source>
</evidence>
<accession>A0A562Q2L8</accession>
<dbReference type="CDD" id="cd08459">
    <property type="entry name" value="PBP2_DntR_NahR_LinR_like"/>
    <property type="match status" value="1"/>
</dbReference>
<proteinExistence type="inferred from homology"/>
<reference evidence="6 7" key="1">
    <citation type="journal article" date="2015" name="Stand. Genomic Sci.">
        <title>Genomic Encyclopedia of Bacterial and Archaeal Type Strains, Phase III: the genomes of soil and plant-associated and newly described type strains.</title>
        <authorList>
            <person name="Whitman W.B."/>
            <person name="Woyke T."/>
            <person name="Klenk H.P."/>
            <person name="Zhou Y."/>
            <person name="Lilburn T.G."/>
            <person name="Beck B.J."/>
            <person name="De Vos P."/>
            <person name="Vandamme P."/>
            <person name="Eisen J.A."/>
            <person name="Garrity G."/>
            <person name="Hugenholtz P."/>
            <person name="Kyrpides N.C."/>
        </authorList>
    </citation>
    <scope>NUCLEOTIDE SEQUENCE [LARGE SCALE GENOMIC DNA]</scope>
    <source>
        <strain evidence="6 7">CGMCC 1.6858</strain>
    </source>
</reference>
<name>A0A562Q2L8_9PSED</name>
<keyword evidence="3" id="KW-0238">DNA-binding</keyword>
<organism evidence="6 7">
    <name type="scientific">Pseudomonas duriflava</name>
    <dbReference type="NCBI Taxonomy" id="459528"/>
    <lineage>
        <taxon>Bacteria</taxon>
        <taxon>Pseudomonadati</taxon>
        <taxon>Pseudomonadota</taxon>
        <taxon>Gammaproteobacteria</taxon>
        <taxon>Pseudomonadales</taxon>
        <taxon>Pseudomonadaceae</taxon>
        <taxon>Pseudomonas</taxon>
    </lineage>
</organism>
<keyword evidence="7" id="KW-1185">Reference proteome</keyword>
<dbReference type="CDD" id="cd00090">
    <property type="entry name" value="HTH_ARSR"/>
    <property type="match status" value="1"/>
</dbReference>
<dbReference type="InterPro" id="IPR011991">
    <property type="entry name" value="ArsR-like_HTH"/>
</dbReference>
<keyword evidence="2" id="KW-0805">Transcription regulation</keyword>
<dbReference type="PRINTS" id="PR00039">
    <property type="entry name" value="HTHLYSR"/>
</dbReference>
<dbReference type="InterPro" id="IPR000847">
    <property type="entry name" value="LysR_HTH_N"/>
</dbReference>
<dbReference type="Pfam" id="PF00126">
    <property type="entry name" value="HTH_1"/>
    <property type="match status" value="1"/>
</dbReference>